<dbReference type="PANTHER" id="PTHR12378:SF7">
    <property type="entry name" value="DESUMOYLATING ISOPEPTIDASE 1"/>
    <property type="match status" value="1"/>
</dbReference>
<dbReference type="Gene3D" id="3.90.1720.30">
    <property type="entry name" value="PPPDE domains"/>
    <property type="match status" value="1"/>
</dbReference>
<dbReference type="GO" id="GO:0008233">
    <property type="term" value="F:peptidase activity"/>
    <property type="evidence" value="ECO:0007669"/>
    <property type="project" value="UniProtKB-KW"/>
</dbReference>
<dbReference type="GO" id="GO:0070646">
    <property type="term" value="P:protein modification by small protein removal"/>
    <property type="evidence" value="ECO:0007669"/>
    <property type="project" value="TreeGrafter"/>
</dbReference>
<dbReference type="EMBL" id="KV454406">
    <property type="protein sequence ID" value="ODQ67786.1"/>
    <property type="molecule type" value="Genomic_DNA"/>
</dbReference>
<dbReference type="InterPro" id="IPR042266">
    <property type="entry name" value="PPPDE_sf"/>
</dbReference>
<dbReference type="Proteomes" id="UP000095009">
    <property type="component" value="Unassembled WGS sequence"/>
</dbReference>
<evidence type="ECO:0000256" key="1">
    <source>
        <dbReference type="ARBA" id="ARBA00008140"/>
    </source>
</evidence>
<keyword evidence="6" id="KW-1185">Reference proteome</keyword>
<proteinExistence type="inferred from homology"/>
<dbReference type="Pfam" id="PF05903">
    <property type="entry name" value="Peptidase_C97"/>
    <property type="match status" value="1"/>
</dbReference>
<dbReference type="PROSITE" id="PS51858">
    <property type="entry name" value="PPPDE"/>
    <property type="match status" value="1"/>
</dbReference>
<sequence>MSQQNTDANYNVKLHVYDLSRGLASQMGLGMVGFQVDGIWHSGVVYNDEVEIYYGNGIQISSSGQTHHGIPLRIIDIGETSVPRDVLKDYLEELQEKYSHNTYNLFENNCNHFSQELVSFLTGKDIPEDVSGLAAKILATPFGQMIRPMIEQTLKPMVMGATQNKIVL</sequence>
<dbReference type="GO" id="GO:0006508">
    <property type="term" value="P:proteolysis"/>
    <property type="evidence" value="ECO:0007669"/>
    <property type="project" value="UniProtKB-KW"/>
</dbReference>
<dbReference type="STRING" id="857566.A0A1E3PQT1"/>
<dbReference type="InterPro" id="IPR008580">
    <property type="entry name" value="PPPDE_dom"/>
</dbReference>
<evidence type="ECO:0000313" key="5">
    <source>
        <dbReference type="EMBL" id="ODQ67786.1"/>
    </source>
</evidence>
<reference evidence="5 6" key="1">
    <citation type="journal article" date="2016" name="Proc. Natl. Acad. Sci. U.S.A.">
        <title>Comparative genomics of biotechnologically important yeasts.</title>
        <authorList>
            <person name="Riley R."/>
            <person name="Haridas S."/>
            <person name="Wolfe K.H."/>
            <person name="Lopes M.R."/>
            <person name="Hittinger C.T."/>
            <person name="Goeker M."/>
            <person name="Salamov A.A."/>
            <person name="Wisecaver J.H."/>
            <person name="Long T.M."/>
            <person name="Calvey C.H."/>
            <person name="Aerts A.L."/>
            <person name="Barry K.W."/>
            <person name="Choi C."/>
            <person name="Clum A."/>
            <person name="Coughlan A.Y."/>
            <person name="Deshpande S."/>
            <person name="Douglass A.P."/>
            <person name="Hanson S.J."/>
            <person name="Klenk H.-P."/>
            <person name="LaButti K.M."/>
            <person name="Lapidus A."/>
            <person name="Lindquist E.A."/>
            <person name="Lipzen A.M."/>
            <person name="Meier-Kolthoff J.P."/>
            <person name="Ohm R.A."/>
            <person name="Otillar R.P."/>
            <person name="Pangilinan J.L."/>
            <person name="Peng Y."/>
            <person name="Rokas A."/>
            <person name="Rosa C.A."/>
            <person name="Scheuner C."/>
            <person name="Sibirny A.A."/>
            <person name="Slot J.C."/>
            <person name="Stielow J.B."/>
            <person name="Sun H."/>
            <person name="Kurtzman C.P."/>
            <person name="Blackwell M."/>
            <person name="Grigoriev I.V."/>
            <person name="Jeffries T.W."/>
        </authorList>
    </citation>
    <scope>NUCLEOTIDE SEQUENCE [LARGE SCALE GENOMIC DNA]</scope>
    <source>
        <strain evidence="5 6">DSM 6958</strain>
    </source>
</reference>
<accession>A0A1E3PQT1</accession>
<evidence type="ECO:0000313" key="6">
    <source>
        <dbReference type="Proteomes" id="UP000095009"/>
    </source>
</evidence>
<comment type="similarity">
    <text evidence="1">Belongs to the DeSI family.</text>
</comment>
<keyword evidence="3" id="KW-0378">Hydrolase</keyword>
<evidence type="ECO:0000259" key="4">
    <source>
        <dbReference type="PROSITE" id="PS51858"/>
    </source>
</evidence>
<dbReference type="OrthoDB" id="21221at2759"/>
<keyword evidence="2" id="KW-0645">Protease</keyword>
<dbReference type="PANTHER" id="PTHR12378">
    <property type="entry name" value="DESUMOYLATING ISOPEPTIDASE"/>
    <property type="match status" value="1"/>
</dbReference>
<feature type="domain" description="PPPDE" evidence="4">
    <location>
        <begin position="10"/>
        <end position="151"/>
    </location>
</feature>
<dbReference type="SMART" id="SM01179">
    <property type="entry name" value="DUF862"/>
    <property type="match status" value="1"/>
</dbReference>
<gene>
    <name evidence="5" type="ORF">NADFUDRAFT_80947</name>
</gene>
<organism evidence="5 6">
    <name type="scientific">Nadsonia fulvescens var. elongata DSM 6958</name>
    <dbReference type="NCBI Taxonomy" id="857566"/>
    <lineage>
        <taxon>Eukaryota</taxon>
        <taxon>Fungi</taxon>
        <taxon>Dikarya</taxon>
        <taxon>Ascomycota</taxon>
        <taxon>Saccharomycotina</taxon>
        <taxon>Dipodascomycetes</taxon>
        <taxon>Dipodascales</taxon>
        <taxon>Dipodascales incertae sedis</taxon>
        <taxon>Nadsonia</taxon>
    </lineage>
</organism>
<evidence type="ECO:0000256" key="2">
    <source>
        <dbReference type="ARBA" id="ARBA00022670"/>
    </source>
</evidence>
<evidence type="ECO:0000256" key="3">
    <source>
        <dbReference type="ARBA" id="ARBA00022801"/>
    </source>
</evidence>
<dbReference type="AlphaFoldDB" id="A0A1E3PQT1"/>
<protein>
    <submittedName>
        <fullName evidence="5">DUF862-domain-containing protein</fullName>
    </submittedName>
</protein>
<name>A0A1E3PQT1_9ASCO</name>